<dbReference type="EMBL" id="QSUP01000022">
    <property type="protein sequence ID" value="RGN48713.1"/>
    <property type="molecule type" value="Genomic_DNA"/>
</dbReference>
<dbReference type="Pfam" id="PF16584">
    <property type="entry name" value="LolA_2"/>
    <property type="match status" value="1"/>
</dbReference>
<reference evidence="5 6" key="1">
    <citation type="submission" date="2018-08" db="EMBL/GenBank/DDBJ databases">
        <title>A genome reference for cultivated species of the human gut microbiota.</title>
        <authorList>
            <person name="Zou Y."/>
            <person name="Xue W."/>
            <person name="Luo G."/>
        </authorList>
    </citation>
    <scope>NUCLEOTIDE SEQUENCE [LARGE SCALE GENOMIC DNA]</scope>
    <source>
        <strain evidence="4 6">AM16-50</strain>
        <strain evidence="3 7">AM50-15</strain>
        <strain evidence="2 5">OM05-11AA</strain>
    </source>
</reference>
<organism evidence="2 5">
    <name type="scientific">Parabacteroides merdae</name>
    <dbReference type="NCBI Taxonomy" id="46503"/>
    <lineage>
        <taxon>Bacteria</taxon>
        <taxon>Pseudomonadati</taxon>
        <taxon>Bacteroidota</taxon>
        <taxon>Bacteroidia</taxon>
        <taxon>Bacteroidales</taxon>
        <taxon>Tannerellaceae</taxon>
        <taxon>Parabacteroides</taxon>
    </lineage>
</organism>
<evidence type="ECO:0000313" key="7">
    <source>
        <dbReference type="Proteomes" id="UP000285173"/>
    </source>
</evidence>
<dbReference type="InterPro" id="IPR029046">
    <property type="entry name" value="LolA/LolB/LppX"/>
</dbReference>
<protein>
    <recommendedName>
        <fullName evidence="8">Outer membrane lipoprotein carrier protein LolA</fullName>
    </recommendedName>
</protein>
<evidence type="ECO:0000313" key="5">
    <source>
        <dbReference type="Proteomes" id="UP000261088"/>
    </source>
</evidence>
<keyword evidence="1" id="KW-0732">Signal</keyword>
<dbReference type="SUPFAM" id="SSF89392">
    <property type="entry name" value="Prokaryotic lipoproteins and lipoprotein localization factors"/>
    <property type="match status" value="1"/>
</dbReference>
<accession>A0A3R6DGI0</accession>
<evidence type="ECO:0000313" key="6">
    <source>
        <dbReference type="Proteomes" id="UP000283732"/>
    </source>
</evidence>
<evidence type="ECO:0000256" key="1">
    <source>
        <dbReference type="ARBA" id="ARBA00022729"/>
    </source>
</evidence>
<dbReference type="AlphaFoldDB" id="A0A3R6DGI0"/>
<dbReference type="Proteomes" id="UP000261088">
    <property type="component" value="Unassembled WGS sequence"/>
</dbReference>
<proteinExistence type="predicted"/>
<sequence length="222" mass="24741">MKRDNKIKVCRILAVVFLCFWTISGVRVLAQNATSILDKAASAYEDSNGLTAYFTMQTRSDVQKVSESFDGTVDIKGDKFVLKTPDMITWFDGTTQWSFVERNEEVNVSTPTGEELQATNPALLLRSYEKGFTAKYKGESTAPSGKAAHDIELVPKKKSDIVRVELQIEKFSGLPASIAVFSKNGISSTIRISKMKTGVNQPDSYFVFNQKDYPDAEIIDLR</sequence>
<dbReference type="EMBL" id="QRKC01000006">
    <property type="protein sequence ID" value="RHH76085.1"/>
    <property type="molecule type" value="Genomic_DNA"/>
</dbReference>
<comment type="caution">
    <text evidence="2">The sequence shown here is derived from an EMBL/GenBank/DDBJ whole genome shotgun (WGS) entry which is preliminary data.</text>
</comment>
<evidence type="ECO:0000313" key="4">
    <source>
        <dbReference type="EMBL" id="RHH76085.1"/>
    </source>
</evidence>
<dbReference type="Proteomes" id="UP000285173">
    <property type="component" value="Unassembled WGS sequence"/>
</dbReference>
<evidence type="ECO:0000313" key="3">
    <source>
        <dbReference type="EMBL" id="RGZ44081.1"/>
    </source>
</evidence>
<dbReference type="InterPro" id="IPR004564">
    <property type="entry name" value="OM_lipoprot_carrier_LolA-like"/>
</dbReference>
<name>A0A3R6DGI0_9BACT</name>
<evidence type="ECO:0000313" key="2">
    <source>
        <dbReference type="EMBL" id="RGN48713.1"/>
    </source>
</evidence>
<dbReference type="RefSeq" id="WP_005646197.1">
    <property type="nucleotide sequence ID" value="NZ_DAWDXW010000026.1"/>
</dbReference>
<dbReference type="Proteomes" id="UP000283732">
    <property type="component" value="Unassembled WGS sequence"/>
</dbReference>
<dbReference type="Gene3D" id="2.50.20.10">
    <property type="entry name" value="Lipoprotein localisation LolA/LolB/LppX"/>
    <property type="match status" value="1"/>
</dbReference>
<dbReference type="EMBL" id="QSEF01000030">
    <property type="protein sequence ID" value="RGZ44081.1"/>
    <property type="molecule type" value="Genomic_DNA"/>
</dbReference>
<evidence type="ECO:0008006" key="8">
    <source>
        <dbReference type="Google" id="ProtNLM"/>
    </source>
</evidence>
<gene>
    <name evidence="4" type="ORF">DW191_13005</name>
    <name evidence="3" type="ORF">DW986_17300</name>
    <name evidence="2" type="ORF">DXB61_14590</name>
</gene>
<dbReference type="CDD" id="cd16325">
    <property type="entry name" value="LolA"/>
    <property type="match status" value="1"/>
</dbReference>